<dbReference type="InterPro" id="IPR027417">
    <property type="entry name" value="P-loop_NTPase"/>
</dbReference>
<gene>
    <name evidence="3" type="ORF">K489DRAFT_328461</name>
</gene>
<dbReference type="Proteomes" id="UP000504637">
    <property type="component" value="Unplaced"/>
</dbReference>
<protein>
    <recommendedName>
        <fullName evidence="1">NB-ARC domain-containing protein</fullName>
    </recommendedName>
</protein>
<evidence type="ECO:0000259" key="1">
    <source>
        <dbReference type="Pfam" id="PF00931"/>
    </source>
</evidence>
<dbReference type="SUPFAM" id="SSF52540">
    <property type="entry name" value="P-loop containing nucleoside triphosphate hydrolases"/>
    <property type="match status" value="1"/>
</dbReference>
<keyword evidence="2" id="KW-1185">Reference proteome</keyword>
<dbReference type="Pfam" id="PF00931">
    <property type="entry name" value="NB-ARC"/>
    <property type="match status" value="1"/>
</dbReference>
<evidence type="ECO:0000313" key="2">
    <source>
        <dbReference type="Proteomes" id="UP000504637"/>
    </source>
</evidence>
<proteinExistence type="predicted"/>
<reference evidence="3" key="3">
    <citation type="submission" date="2025-08" db="UniProtKB">
        <authorList>
            <consortium name="RefSeq"/>
        </authorList>
    </citation>
    <scope>IDENTIFICATION</scope>
    <source>
        <strain evidence="3">CBS 342.82</strain>
    </source>
</reference>
<name>A0A6J3LQ60_9PEZI</name>
<dbReference type="RefSeq" id="XP_033455031.1">
    <property type="nucleotide sequence ID" value="XM_033602059.1"/>
</dbReference>
<reference evidence="3" key="1">
    <citation type="submission" date="2020-01" db="EMBL/GenBank/DDBJ databases">
        <authorList>
            <consortium name="DOE Joint Genome Institute"/>
            <person name="Haridas S."/>
            <person name="Albert R."/>
            <person name="Binder M."/>
            <person name="Bloem J."/>
            <person name="Labutti K."/>
            <person name="Salamov A."/>
            <person name="Andreopoulos B."/>
            <person name="Baker S.E."/>
            <person name="Barry K."/>
            <person name="Bills G."/>
            <person name="Bluhm B.H."/>
            <person name="Cannon C."/>
            <person name="Castanera R."/>
            <person name="Culley D.E."/>
            <person name="Daum C."/>
            <person name="Ezra D."/>
            <person name="Gonzalez J.B."/>
            <person name="Henrissat B."/>
            <person name="Kuo A."/>
            <person name="Liang C."/>
            <person name="Lipzen A."/>
            <person name="Lutzoni F."/>
            <person name="Magnuson J."/>
            <person name="Mondo S."/>
            <person name="Nolan M."/>
            <person name="Ohm R."/>
            <person name="Pangilinan J."/>
            <person name="Park H.-J."/>
            <person name="Ramirez L."/>
            <person name="Alfaro M."/>
            <person name="Sun H."/>
            <person name="Tritt A."/>
            <person name="Yoshinaga Y."/>
            <person name="Zwiers L.-H."/>
            <person name="Turgeon B.G."/>
            <person name="Goodwin S.B."/>
            <person name="Spatafora J.W."/>
            <person name="Crous P.W."/>
            <person name="Grigoriev I.V."/>
        </authorList>
    </citation>
    <scope>NUCLEOTIDE SEQUENCE</scope>
    <source>
        <strain evidence="3">CBS 342.82</strain>
    </source>
</reference>
<evidence type="ECO:0000313" key="3">
    <source>
        <dbReference type="RefSeq" id="XP_033455031.1"/>
    </source>
</evidence>
<dbReference type="GeneID" id="54359859"/>
<dbReference type="AlphaFoldDB" id="A0A6J3LQ60"/>
<feature type="domain" description="NB-ARC" evidence="1">
    <location>
        <begin position="20"/>
        <end position="147"/>
    </location>
</feature>
<sequence>MQRISEFFAATSIQSAQQRTFVVYGTGGMGKTQLCAKFAKTNAERFSAVIWLDGSSKDALQRSMAGAGLRLLKRTREVLAPMDVAQADDDVRQWLSLPGNTNWLMVIDNIDRDWQGRIKDDQAYDYHEFLPHADHGNILITTRLQRLQLPKASLHLDVADDELATEMVETRANKAVTSRCM</sequence>
<dbReference type="OrthoDB" id="674604at2759"/>
<reference evidence="3" key="2">
    <citation type="submission" date="2020-04" db="EMBL/GenBank/DDBJ databases">
        <authorList>
            <consortium name="NCBI Genome Project"/>
        </authorList>
    </citation>
    <scope>NUCLEOTIDE SEQUENCE</scope>
    <source>
        <strain evidence="3">CBS 342.82</strain>
    </source>
</reference>
<dbReference type="InterPro" id="IPR002182">
    <property type="entry name" value="NB-ARC"/>
</dbReference>
<accession>A0A6J3LQ60</accession>
<organism evidence="3">
    <name type="scientific">Dissoconium aciculare CBS 342.82</name>
    <dbReference type="NCBI Taxonomy" id="1314786"/>
    <lineage>
        <taxon>Eukaryota</taxon>
        <taxon>Fungi</taxon>
        <taxon>Dikarya</taxon>
        <taxon>Ascomycota</taxon>
        <taxon>Pezizomycotina</taxon>
        <taxon>Dothideomycetes</taxon>
        <taxon>Dothideomycetidae</taxon>
        <taxon>Mycosphaerellales</taxon>
        <taxon>Dissoconiaceae</taxon>
        <taxon>Dissoconium</taxon>
    </lineage>
</organism>
<dbReference type="Gene3D" id="3.40.50.300">
    <property type="entry name" value="P-loop containing nucleotide triphosphate hydrolases"/>
    <property type="match status" value="1"/>
</dbReference>